<reference evidence="9" key="2">
    <citation type="submission" date="2021-01" db="EMBL/GenBank/DDBJ databases">
        <authorList>
            <person name="Schikora-Tamarit M.A."/>
        </authorList>
    </citation>
    <scope>NUCLEOTIDE SEQUENCE</scope>
    <source>
        <strain evidence="9">CBS6075</strain>
    </source>
</reference>
<keyword evidence="7" id="KW-0479">Metal-binding</keyword>
<sequence>MEFSKVYPLQSRASDASVKQPKELIGYSRDINGVYHIDDSQLSYYYFPDSQMNVPGGVDLQAGFKEFQANGEDFGEFSGLLAALEVVERKNSAKTPVDIITWRGLMRSLMTLPFFNREKLVFNIVPFDGQLFIQQDFQNAREAAELEKLSRSDLNKRQMFSGYKFEQVSTLSKPWAQCTRKEIEQRGKVPVNNIEQYATVVKTSFGKTNLVMGAEVDCVFDYKPEDSDPLPHYVELKTTRILDSPKSVFSFENKLLKFWAQCFLVGIPKIICGFRDDNLILRTVEEYRTDKIPVMVKNNPLPNKSPSKNKFMQSLKFFNGLINWINETVPRDETRTYRLVFDPTVNPNYLNLSENSPDLTASLLDPESGVIPRKFRDWRSELAATSTNV</sequence>
<dbReference type="GO" id="GO:0110155">
    <property type="term" value="P:NAD-cap decapping"/>
    <property type="evidence" value="ECO:0007669"/>
    <property type="project" value="TreeGrafter"/>
</dbReference>
<dbReference type="InterPro" id="IPR013961">
    <property type="entry name" value="RAI1"/>
</dbReference>
<evidence type="ECO:0000256" key="3">
    <source>
        <dbReference type="ARBA" id="ARBA00022722"/>
    </source>
</evidence>
<dbReference type="GO" id="GO:0005829">
    <property type="term" value="C:cytosol"/>
    <property type="evidence" value="ECO:0007669"/>
    <property type="project" value="TreeGrafter"/>
</dbReference>
<evidence type="ECO:0000256" key="4">
    <source>
        <dbReference type="ARBA" id="ARBA00044676"/>
    </source>
</evidence>
<comment type="similarity">
    <text evidence="2 7">Belongs to the DXO/Dom3Z family.</text>
</comment>
<keyword evidence="7" id="KW-0547">Nucleotide-binding</keyword>
<dbReference type="EMBL" id="JAEUBE010000087">
    <property type="protein sequence ID" value="KAH3670727.1"/>
    <property type="molecule type" value="Genomic_DNA"/>
</dbReference>
<evidence type="ECO:0000256" key="2">
    <source>
        <dbReference type="ARBA" id="ARBA00006562"/>
    </source>
</evidence>
<comment type="function">
    <text evidence="7">Decapping enzyme for NAD-capped RNAs: specifically hydrolyzes the nicotinamide adenine dinucleotide (NAD) cap from a subset of RNAs by removing the entire NAD moiety from the 5'-end of an NAD-capped RNA.</text>
</comment>
<keyword evidence="3 7" id="KW-0540">Nuclease</keyword>
<name>A0A9P8PEV1_9ASCO</name>
<gene>
    <name evidence="9" type="ORF">OGAPHI_001242</name>
</gene>
<evidence type="ECO:0000259" key="8">
    <source>
        <dbReference type="Pfam" id="PF08652"/>
    </source>
</evidence>
<dbReference type="Pfam" id="PF08652">
    <property type="entry name" value="RAI1"/>
    <property type="match status" value="1"/>
</dbReference>
<dbReference type="InterPro" id="IPR039039">
    <property type="entry name" value="RAI1-like_fam"/>
</dbReference>
<keyword evidence="7" id="KW-0378">Hydrolase</keyword>
<comment type="catalytic activity">
    <reaction evidence="5">
        <text>a 5'-end triphospho-ribonucleoside in mRNA + H2O = a 5'-end phospho-ribonucleoside in mRNA + diphosphate + H(+)</text>
        <dbReference type="Rhea" id="RHEA:78683"/>
        <dbReference type="Rhea" id="RHEA-COMP:15692"/>
        <dbReference type="Rhea" id="RHEA-COMP:17164"/>
        <dbReference type="ChEBI" id="CHEBI:15377"/>
        <dbReference type="ChEBI" id="CHEBI:15378"/>
        <dbReference type="ChEBI" id="CHEBI:33019"/>
        <dbReference type="ChEBI" id="CHEBI:138282"/>
        <dbReference type="ChEBI" id="CHEBI:167618"/>
    </reaction>
    <physiologicalReaction direction="left-to-right" evidence="5">
        <dbReference type="Rhea" id="RHEA:78684"/>
    </physiologicalReaction>
</comment>
<evidence type="ECO:0000256" key="1">
    <source>
        <dbReference type="ARBA" id="ARBA00001968"/>
    </source>
</evidence>
<dbReference type="GO" id="GO:0003723">
    <property type="term" value="F:RNA binding"/>
    <property type="evidence" value="ECO:0007669"/>
    <property type="project" value="UniProtKB-KW"/>
</dbReference>
<dbReference type="AlphaFoldDB" id="A0A9P8PEV1"/>
<comment type="cofactor">
    <cofactor evidence="1 7">
        <name>a divalent metal cation</name>
        <dbReference type="ChEBI" id="CHEBI:60240"/>
    </cofactor>
</comment>
<dbReference type="GO" id="GO:0000166">
    <property type="term" value="F:nucleotide binding"/>
    <property type="evidence" value="ECO:0007669"/>
    <property type="project" value="UniProtKB-KW"/>
</dbReference>
<organism evidence="9 10">
    <name type="scientific">Ogataea philodendri</name>
    <dbReference type="NCBI Taxonomy" id="1378263"/>
    <lineage>
        <taxon>Eukaryota</taxon>
        <taxon>Fungi</taxon>
        <taxon>Dikarya</taxon>
        <taxon>Ascomycota</taxon>
        <taxon>Saccharomycotina</taxon>
        <taxon>Pichiomycetes</taxon>
        <taxon>Pichiales</taxon>
        <taxon>Pichiaceae</taxon>
        <taxon>Ogataea</taxon>
    </lineage>
</organism>
<comment type="catalytic activity">
    <reaction evidence="4">
        <text>a 5'-end (N(7)-methyl 5'-triphosphoguanosine)-ribonucleoside-ribonucleotide in mRNA + H2O = a (N(7)-methyl 5'-triphosphoguanosine)-nucleoside + a 5'-end phospho-ribonucleoside in mRNA + H(+)</text>
        <dbReference type="Rhea" id="RHEA:66928"/>
        <dbReference type="Rhea" id="RHEA-COMP:15692"/>
        <dbReference type="Rhea" id="RHEA-COMP:17313"/>
        <dbReference type="ChEBI" id="CHEBI:15377"/>
        <dbReference type="ChEBI" id="CHEBI:15378"/>
        <dbReference type="ChEBI" id="CHEBI:138282"/>
        <dbReference type="ChEBI" id="CHEBI:172876"/>
        <dbReference type="ChEBI" id="CHEBI:172877"/>
    </reaction>
    <physiologicalReaction direction="left-to-right" evidence="4">
        <dbReference type="Rhea" id="RHEA:66929"/>
    </physiologicalReaction>
</comment>
<evidence type="ECO:0000256" key="7">
    <source>
        <dbReference type="RuleBase" id="RU367113"/>
    </source>
</evidence>
<evidence type="ECO:0000256" key="6">
    <source>
        <dbReference type="ARBA" id="ARBA00048124"/>
    </source>
</evidence>
<proteinExistence type="inferred from homology"/>
<evidence type="ECO:0000313" key="10">
    <source>
        <dbReference type="Proteomes" id="UP000769157"/>
    </source>
</evidence>
<dbReference type="OrthoDB" id="5853397at2759"/>
<comment type="subcellular location">
    <subcellularLocation>
        <location evidence="7">Nucleus</location>
    </subcellularLocation>
</comment>
<dbReference type="PANTHER" id="PTHR12395:SF9">
    <property type="entry name" value="DECAPPING AND EXORIBONUCLEASE PROTEIN"/>
    <property type="match status" value="1"/>
</dbReference>
<comment type="catalytic activity">
    <reaction evidence="6">
        <text>a 5'-end NAD(+)-phospho-ribonucleoside in mRNA + H2O = a 5'-end phospho-ribonucleoside in mRNA + NAD(+) + H(+)</text>
        <dbReference type="Rhea" id="RHEA:60880"/>
        <dbReference type="Rhea" id="RHEA-COMP:15692"/>
        <dbReference type="Rhea" id="RHEA-COMP:15698"/>
        <dbReference type="ChEBI" id="CHEBI:15377"/>
        <dbReference type="ChEBI" id="CHEBI:15378"/>
        <dbReference type="ChEBI" id="CHEBI:57540"/>
        <dbReference type="ChEBI" id="CHEBI:138282"/>
        <dbReference type="ChEBI" id="CHEBI:144029"/>
    </reaction>
    <physiologicalReaction direction="left-to-right" evidence="6">
        <dbReference type="Rhea" id="RHEA:60881"/>
    </physiologicalReaction>
</comment>
<reference evidence="9" key="1">
    <citation type="journal article" date="2021" name="Open Biol.">
        <title>Shared evolutionary footprints suggest mitochondrial oxidative damage underlies multiple complex I losses in fungi.</title>
        <authorList>
            <person name="Schikora-Tamarit M.A."/>
            <person name="Marcet-Houben M."/>
            <person name="Nosek J."/>
            <person name="Gabaldon T."/>
        </authorList>
    </citation>
    <scope>NUCLEOTIDE SEQUENCE</scope>
    <source>
        <strain evidence="9">CBS6075</strain>
    </source>
</reference>
<dbReference type="EC" id="3.6.1.-" evidence="7"/>
<protein>
    <recommendedName>
        <fullName evidence="7">Decapping nuclease</fullName>
        <ecNumber evidence="7">3.6.1.-</ecNumber>
    </recommendedName>
</protein>
<dbReference type="GO" id="GO:0004518">
    <property type="term" value="F:nuclease activity"/>
    <property type="evidence" value="ECO:0007669"/>
    <property type="project" value="UniProtKB-KW"/>
</dbReference>
<evidence type="ECO:0000256" key="5">
    <source>
        <dbReference type="ARBA" id="ARBA00044692"/>
    </source>
</evidence>
<feature type="domain" description="RAI1-like" evidence="8">
    <location>
        <begin position="19"/>
        <end position="374"/>
    </location>
</feature>
<keyword evidence="7" id="KW-0539">Nucleus</keyword>
<evidence type="ECO:0000313" key="9">
    <source>
        <dbReference type="EMBL" id="KAH3670727.1"/>
    </source>
</evidence>
<keyword evidence="10" id="KW-1185">Reference proteome</keyword>
<dbReference type="RefSeq" id="XP_046064152.1">
    <property type="nucleotide sequence ID" value="XM_046201983.1"/>
</dbReference>
<dbReference type="GO" id="GO:0034353">
    <property type="term" value="F:mRNA 5'-diphosphatase activity"/>
    <property type="evidence" value="ECO:0007669"/>
    <property type="project" value="TreeGrafter"/>
</dbReference>
<dbReference type="GO" id="GO:0000956">
    <property type="term" value="P:nuclear-transcribed mRNA catabolic process"/>
    <property type="evidence" value="ECO:0007669"/>
    <property type="project" value="TreeGrafter"/>
</dbReference>
<comment type="caution">
    <text evidence="9">The sequence shown here is derived from an EMBL/GenBank/DDBJ whole genome shotgun (WGS) entry which is preliminary data.</text>
</comment>
<dbReference type="GO" id="GO:0005634">
    <property type="term" value="C:nucleus"/>
    <property type="evidence" value="ECO:0007669"/>
    <property type="project" value="UniProtKB-SubCell"/>
</dbReference>
<dbReference type="GeneID" id="70233210"/>
<dbReference type="PANTHER" id="PTHR12395">
    <property type="entry name" value="DOM-3 RELATED"/>
    <property type="match status" value="1"/>
</dbReference>
<accession>A0A9P8PEV1</accession>
<dbReference type="Proteomes" id="UP000769157">
    <property type="component" value="Unassembled WGS sequence"/>
</dbReference>
<keyword evidence="7" id="KW-0694">RNA-binding</keyword>
<dbReference type="GO" id="GO:0046872">
    <property type="term" value="F:metal ion binding"/>
    <property type="evidence" value="ECO:0007669"/>
    <property type="project" value="UniProtKB-KW"/>
</dbReference>